<dbReference type="Proteomes" id="UP000521943">
    <property type="component" value="Unassembled WGS sequence"/>
</dbReference>
<dbReference type="OrthoDB" id="9991317at2759"/>
<dbReference type="InterPro" id="IPR002925">
    <property type="entry name" value="Dienelactn_hydro"/>
</dbReference>
<dbReference type="EMBL" id="JACGCI010000018">
    <property type="protein sequence ID" value="KAF6758439.1"/>
    <property type="molecule type" value="Genomic_DNA"/>
</dbReference>
<dbReference type="SUPFAM" id="SSF53474">
    <property type="entry name" value="alpha/beta-Hydrolases"/>
    <property type="match status" value="1"/>
</dbReference>
<organism evidence="4 5">
    <name type="scientific">Ephemerocybe angulata</name>
    <dbReference type="NCBI Taxonomy" id="980116"/>
    <lineage>
        <taxon>Eukaryota</taxon>
        <taxon>Fungi</taxon>
        <taxon>Dikarya</taxon>
        <taxon>Basidiomycota</taxon>
        <taxon>Agaricomycotina</taxon>
        <taxon>Agaricomycetes</taxon>
        <taxon>Agaricomycetidae</taxon>
        <taxon>Agaricales</taxon>
        <taxon>Agaricineae</taxon>
        <taxon>Psathyrellaceae</taxon>
        <taxon>Ephemerocybe</taxon>
    </lineage>
</organism>
<evidence type="ECO:0000259" key="3">
    <source>
        <dbReference type="Pfam" id="PF12770"/>
    </source>
</evidence>
<dbReference type="GO" id="GO:0016787">
    <property type="term" value="F:hydrolase activity"/>
    <property type="evidence" value="ECO:0007669"/>
    <property type="project" value="InterPro"/>
</dbReference>
<dbReference type="Gene3D" id="1.25.40.10">
    <property type="entry name" value="Tetratricopeptide repeat domain"/>
    <property type="match status" value="4"/>
</dbReference>
<dbReference type="InterPro" id="IPR024983">
    <property type="entry name" value="CHAT_dom"/>
</dbReference>
<evidence type="ECO:0000259" key="2">
    <source>
        <dbReference type="Pfam" id="PF01738"/>
    </source>
</evidence>
<comment type="caution">
    <text evidence="4">The sequence shown here is derived from an EMBL/GenBank/DDBJ whole genome shotgun (WGS) entry which is preliminary data.</text>
</comment>
<keyword evidence="1" id="KW-0732">Signal</keyword>
<gene>
    <name evidence="4" type="ORF">DFP72DRAFT_1064581</name>
</gene>
<protein>
    <submittedName>
        <fullName evidence="4">CHAT domain-containing protein</fullName>
    </submittedName>
</protein>
<dbReference type="Pfam" id="PF12770">
    <property type="entry name" value="CHAT"/>
    <property type="match status" value="1"/>
</dbReference>
<feature type="signal peptide" evidence="1">
    <location>
        <begin position="1"/>
        <end position="23"/>
    </location>
</feature>
<dbReference type="SUPFAM" id="SSF81901">
    <property type="entry name" value="HCP-like"/>
    <property type="match status" value="1"/>
</dbReference>
<keyword evidence="5" id="KW-1185">Reference proteome</keyword>
<sequence>MVFLRLRIAAFFAFATLLSTSFASSSPASSPALAGPLTPDCAKGSRHIGTPAGRNVSFAGVPTYLSEPPFQQSKSNTDSTETKVILFFSDAFGPFYINNQLVQDYYAAQGYHVLGPDYFFGDAITQHVYENFQSFDPNFVLATWVAKSRAQAEAALPAWIEAVRHRYGTAAKINAVGYCFGAPYVFEATATEQVVAGAFAHPLDVTEDHFSQLKKPLLLSTAELDTSFTKPKLIHATNILAANKAMYHVQIFSGALRREPLLPGEGSEQDCRADHATSETAGDNLRAAIETVRRAIESTPQDHPELPAWLGTLGVLLRDVFERSGGLSDIAEAVQVNKKAVDLTSEGDPSLAARLNLLGASLQSRFERTGQLSDLTESIVARERAINLTPETHQNAPALLSNLALGYKTRFDRTGHLPDIAEAISAQRKAISLSPDDHPGLSAMFNNLGLSLESRFKCTGDHEELLEAVSVMETAVRLTPETQAALSVRLCNLGNLLRARFMHTGNIGDISEAISLQQKAVNRTPEGHAALPYRLNELGVSLNARFERTGDLSDITAALSCVHKAVELTPEGHTDLPRRIMSLAGALQSRFERFGDMAVLSELLSMMQNAVNLTPLDHPSLPSRLNNLGTSFQLRFERTGNLSDITAAISSHRRAIHLTPSGHTRIPPMLNKLGHSLMCRYSRNGDIADMNEAISSYQKAICVTPAGNATLPTILDNLGNSLHSRFERTGDLSDIAEGILAQQKAVSLSLESDESLPSRLSNLGVSLRARFMRTGAIIDVTEAISVQQEAADKTPDGHPALLLRLNNLGLSLETRFDRSRDPSDVADAISALRRAVNLAPDGYAGRPTLFNNLGLAYQKRFELSGDPSDISEAISTHHTAIDLTPSGHTGLPISLNNLGQAYQSRFERTGNLPDANEAISAHRKAVEITPEGHAILPTWLSGLAASLHGRYSATKSEDDFKASITNFKLAATSKTGSPRVKLEAARQWAQYLYKHCNDSDHSAEILSAFDTAVQLVSVLAGLDQTVQRRYEQLQEVSDITLEAAGAACQLSREDKALEWLEQGRCLVWSQLTSLRTPLEELEIHDATLAKNVKAISQRLEDAGSSQALRTRMDMSLQEKILAENEARTHLDLAKEWEKVLATVRAIPEFESFLQPRPCSAIMQHLPSEGFVVVLNVHGKRCDAIALSASFEKPLHIPLPDFLPETAKKLAVNLTSELQSHGLRVRVGASDRGAGPRKSRRTQRPVSIALRDIWNNMMTTILDSLKIQRVHKSSEGSLALPRIWWCPTGHLSFLPLHAAGIFGEGKSECLLDHVVSSFTPTVSSLTSKVKNSCPVDNHISGLFLTSQPNTSGAPPISGTTTEVEIIYNLAKKSDVRVSKLEGDDLTVDICLEQMQSFSNVHLACHASQHTQDPLKSRFLFHRGSLELGQIARLNLRNADIAFLSACQTSAGEVKLSDEAVHLAAGMLAAGYRRVVASMWAISDEHAPKVATEFYQYVLSHRKESSGTGLEGSLAACALHHATQQLRNALDSSEDSILAWAPYVHFGY</sequence>
<dbReference type="PANTHER" id="PTHR19959">
    <property type="entry name" value="KINESIN LIGHT CHAIN"/>
    <property type="match status" value="1"/>
</dbReference>
<dbReference type="InterPro" id="IPR011990">
    <property type="entry name" value="TPR-like_helical_dom_sf"/>
</dbReference>
<dbReference type="Gene3D" id="3.40.50.1820">
    <property type="entry name" value="alpha/beta hydrolase"/>
    <property type="match status" value="1"/>
</dbReference>
<dbReference type="SUPFAM" id="SSF48452">
    <property type="entry name" value="TPR-like"/>
    <property type="match status" value="2"/>
</dbReference>
<evidence type="ECO:0000313" key="4">
    <source>
        <dbReference type="EMBL" id="KAF6758439.1"/>
    </source>
</evidence>
<reference evidence="4 5" key="1">
    <citation type="submission" date="2020-07" db="EMBL/GenBank/DDBJ databases">
        <title>Comparative genomics of pyrophilous fungi reveals a link between fire events and developmental genes.</title>
        <authorList>
            <consortium name="DOE Joint Genome Institute"/>
            <person name="Steindorff A.S."/>
            <person name="Carver A."/>
            <person name="Calhoun S."/>
            <person name="Stillman K."/>
            <person name="Liu H."/>
            <person name="Lipzen A."/>
            <person name="Pangilinan J."/>
            <person name="Labutti K."/>
            <person name="Bruns T.D."/>
            <person name="Grigoriev I.V."/>
        </authorList>
    </citation>
    <scope>NUCLEOTIDE SEQUENCE [LARGE SCALE GENOMIC DNA]</scope>
    <source>
        <strain evidence="4 5">CBS 144469</strain>
    </source>
</reference>
<evidence type="ECO:0000256" key="1">
    <source>
        <dbReference type="SAM" id="SignalP"/>
    </source>
</evidence>
<name>A0A8H6I4F3_9AGAR</name>
<feature type="domain" description="Dienelactone hydrolase" evidence="2">
    <location>
        <begin position="80"/>
        <end position="255"/>
    </location>
</feature>
<accession>A0A8H6I4F3</accession>
<dbReference type="InterPro" id="IPR029058">
    <property type="entry name" value="AB_hydrolase_fold"/>
</dbReference>
<dbReference type="Pfam" id="PF01738">
    <property type="entry name" value="DLH"/>
    <property type="match status" value="1"/>
</dbReference>
<dbReference type="PANTHER" id="PTHR19959:SF119">
    <property type="entry name" value="FUNGAL LIPASE-LIKE DOMAIN-CONTAINING PROTEIN"/>
    <property type="match status" value="1"/>
</dbReference>
<feature type="chain" id="PRO_5034637215" evidence="1">
    <location>
        <begin position="24"/>
        <end position="1546"/>
    </location>
</feature>
<proteinExistence type="predicted"/>
<feature type="domain" description="CHAT" evidence="3">
    <location>
        <begin position="1250"/>
        <end position="1545"/>
    </location>
</feature>
<evidence type="ECO:0000313" key="5">
    <source>
        <dbReference type="Proteomes" id="UP000521943"/>
    </source>
</evidence>